<evidence type="ECO:0000313" key="2">
    <source>
        <dbReference type="EnsemblPlants" id="AET4Gv20675800.2"/>
    </source>
</evidence>
<feature type="compositionally biased region" description="Basic residues" evidence="1">
    <location>
        <begin position="292"/>
        <end position="304"/>
    </location>
</feature>
<protein>
    <submittedName>
        <fullName evidence="2">Uncharacterized protein</fullName>
    </submittedName>
</protein>
<feature type="region of interest" description="Disordered" evidence="1">
    <location>
        <begin position="379"/>
        <end position="398"/>
    </location>
</feature>
<feature type="compositionally biased region" description="Basic and acidic residues" evidence="1">
    <location>
        <begin position="278"/>
        <end position="291"/>
    </location>
</feature>
<evidence type="ECO:0000313" key="3">
    <source>
        <dbReference type="Proteomes" id="UP000015105"/>
    </source>
</evidence>
<dbReference type="Proteomes" id="UP000015105">
    <property type="component" value="Chromosome 4D"/>
</dbReference>
<reference evidence="2" key="5">
    <citation type="journal article" date="2021" name="G3 (Bethesda)">
        <title>Aegilops tauschii genome assembly Aet v5.0 features greater sequence contiguity and improved annotation.</title>
        <authorList>
            <person name="Wang L."/>
            <person name="Zhu T."/>
            <person name="Rodriguez J.C."/>
            <person name="Deal K.R."/>
            <person name="Dubcovsky J."/>
            <person name="McGuire P.E."/>
            <person name="Lux T."/>
            <person name="Spannagl M."/>
            <person name="Mayer K.F.X."/>
            <person name="Baldrich P."/>
            <person name="Meyers B.C."/>
            <person name="Huo N."/>
            <person name="Gu Y.Q."/>
            <person name="Zhou H."/>
            <person name="Devos K.M."/>
            <person name="Bennetzen J.L."/>
            <person name="Unver T."/>
            <person name="Budak H."/>
            <person name="Gulick P.J."/>
            <person name="Galiba G."/>
            <person name="Kalapos B."/>
            <person name="Nelson D.R."/>
            <person name="Li P."/>
            <person name="You F.M."/>
            <person name="Luo M.C."/>
            <person name="Dvorak J."/>
        </authorList>
    </citation>
    <scope>NUCLEOTIDE SEQUENCE [LARGE SCALE GENOMIC DNA]</scope>
    <source>
        <strain evidence="2">cv. AL8/78</strain>
    </source>
</reference>
<feature type="compositionally biased region" description="Gly residues" evidence="1">
    <location>
        <begin position="337"/>
        <end position="354"/>
    </location>
</feature>
<reference evidence="3" key="2">
    <citation type="journal article" date="2017" name="Nat. Plants">
        <title>The Aegilops tauschii genome reveals multiple impacts of transposons.</title>
        <authorList>
            <person name="Zhao G."/>
            <person name="Zou C."/>
            <person name="Li K."/>
            <person name="Wang K."/>
            <person name="Li T."/>
            <person name="Gao L."/>
            <person name="Zhang X."/>
            <person name="Wang H."/>
            <person name="Yang Z."/>
            <person name="Liu X."/>
            <person name="Jiang W."/>
            <person name="Mao L."/>
            <person name="Kong X."/>
            <person name="Jiao Y."/>
            <person name="Jia J."/>
        </authorList>
    </citation>
    <scope>NUCLEOTIDE SEQUENCE [LARGE SCALE GENOMIC DNA]</scope>
    <source>
        <strain evidence="3">cv. AL8/78</strain>
    </source>
</reference>
<reference evidence="2" key="4">
    <citation type="submission" date="2019-03" db="UniProtKB">
        <authorList>
            <consortium name="EnsemblPlants"/>
        </authorList>
    </citation>
    <scope>IDENTIFICATION</scope>
</reference>
<accession>A0A453ITY7</accession>
<reference evidence="3" key="1">
    <citation type="journal article" date="2014" name="Science">
        <title>Ancient hybridizations among the ancestral genomes of bread wheat.</title>
        <authorList>
            <consortium name="International Wheat Genome Sequencing Consortium,"/>
            <person name="Marcussen T."/>
            <person name="Sandve S.R."/>
            <person name="Heier L."/>
            <person name="Spannagl M."/>
            <person name="Pfeifer M."/>
            <person name="Jakobsen K.S."/>
            <person name="Wulff B.B."/>
            <person name="Steuernagel B."/>
            <person name="Mayer K.F."/>
            <person name="Olsen O.A."/>
        </authorList>
    </citation>
    <scope>NUCLEOTIDE SEQUENCE [LARGE SCALE GENOMIC DNA]</scope>
    <source>
        <strain evidence="3">cv. AL8/78</strain>
    </source>
</reference>
<sequence>SRTISFVHITDYLYCICTSLAFASTPTKTVIFISCGFHPQCRSTIARDVYPDLGSHCLLTTQLRSVQTQSDHVLVRGTVGDHARLVGVQHEVALRHGLAHRREDPLVADELQHLGALQLLHDLAPRVRQHDLNPPPVQRLLELVQHARPAGVNATNSTHVEDDVLHAGLALGAGPFVILVDPPGEPLAKVAGVGEVDGGVHAQHEHAGHRPRRRVLVHPAVDVGVRHVAQHRRPRPRHEEQHPQHRDGHGHHQPHLDAAEDDAEVGPRADAEVHLVHVPEVHGGREVDEPQHRRHDDRRQHHQRRVVEERRQEEERHHHRQRHDHVGHGRLAPGVVVDGGPGEGPRGEVAGGEGAQDVHRPDGDHLLVAVDVVVLEHGEAPADGDPFGEGDDAGDEAGLQGEHHVRRRELEVCNGDWVQAFLQITDYLNAMVFGMGEVDQEAPEDDRRQWRGGGYPEEPRLPLAEEAGDEEEEEEAAAEHHALPSPLVCLGEDGAHDGDEVGGGGEVLQPQHALELLQAHHRRRAAHEPHDRRVRQEVHDEAQPEDAERGLDDAGEEGRREGQVEVERRVLRRRHLGAQHGGDEQRRHRHRPHRQVLGAPHHRVHQRRHEARVCSRSHSDRYSERLAHARACTAERGRHGKSAMATCIWPCVMRLQRPRMGGRFASLA</sequence>
<feature type="compositionally biased region" description="Acidic residues" evidence="1">
    <location>
        <begin position="466"/>
        <end position="476"/>
    </location>
</feature>
<dbReference type="Gramene" id="AET4Gv20675800.2">
    <property type="protein sequence ID" value="AET4Gv20675800.2"/>
    <property type="gene ID" value="AET4Gv20675800"/>
</dbReference>
<feature type="compositionally biased region" description="Basic and acidic residues" evidence="1">
    <location>
        <begin position="237"/>
        <end position="247"/>
    </location>
</feature>
<evidence type="ECO:0000256" key="1">
    <source>
        <dbReference type="SAM" id="MobiDB-lite"/>
    </source>
</evidence>
<proteinExistence type="predicted"/>
<feature type="region of interest" description="Disordered" evidence="1">
    <location>
        <begin position="521"/>
        <end position="592"/>
    </location>
</feature>
<feature type="region of interest" description="Disordered" evidence="1">
    <location>
        <begin position="440"/>
        <end position="480"/>
    </location>
</feature>
<reference evidence="2" key="3">
    <citation type="journal article" date="2017" name="Nature">
        <title>Genome sequence of the progenitor of the wheat D genome Aegilops tauschii.</title>
        <authorList>
            <person name="Luo M.C."/>
            <person name="Gu Y.Q."/>
            <person name="Puiu D."/>
            <person name="Wang H."/>
            <person name="Twardziok S.O."/>
            <person name="Deal K.R."/>
            <person name="Huo N."/>
            <person name="Zhu T."/>
            <person name="Wang L."/>
            <person name="Wang Y."/>
            <person name="McGuire P.E."/>
            <person name="Liu S."/>
            <person name="Long H."/>
            <person name="Ramasamy R.K."/>
            <person name="Rodriguez J.C."/>
            <person name="Van S.L."/>
            <person name="Yuan L."/>
            <person name="Wang Z."/>
            <person name="Xia Z."/>
            <person name="Xiao L."/>
            <person name="Anderson O.D."/>
            <person name="Ouyang S."/>
            <person name="Liang Y."/>
            <person name="Zimin A.V."/>
            <person name="Pertea G."/>
            <person name="Qi P."/>
            <person name="Bennetzen J.L."/>
            <person name="Dai X."/>
            <person name="Dawson M.W."/>
            <person name="Muller H.G."/>
            <person name="Kugler K."/>
            <person name="Rivarola-Duarte L."/>
            <person name="Spannagl M."/>
            <person name="Mayer K.F.X."/>
            <person name="Lu F.H."/>
            <person name="Bevan M.W."/>
            <person name="Leroy P."/>
            <person name="Li P."/>
            <person name="You F.M."/>
            <person name="Sun Q."/>
            <person name="Liu Z."/>
            <person name="Lyons E."/>
            <person name="Wicker T."/>
            <person name="Salzberg S.L."/>
            <person name="Devos K.M."/>
            <person name="Dvorak J."/>
        </authorList>
    </citation>
    <scope>NUCLEOTIDE SEQUENCE [LARGE SCALE GENOMIC DNA]</scope>
    <source>
        <strain evidence="2">cv. AL8/78</strain>
    </source>
</reference>
<keyword evidence="3" id="KW-1185">Reference proteome</keyword>
<organism evidence="2 3">
    <name type="scientific">Aegilops tauschii subsp. strangulata</name>
    <name type="common">Goatgrass</name>
    <dbReference type="NCBI Taxonomy" id="200361"/>
    <lineage>
        <taxon>Eukaryota</taxon>
        <taxon>Viridiplantae</taxon>
        <taxon>Streptophyta</taxon>
        <taxon>Embryophyta</taxon>
        <taxon>Tracheophyta</taxon>
        <taxon>Spermatophyta</taxon>
        <taxon>Magnoliopsida</taxon>
        <taxon>Liliopsida</taxon>
        <taxon>Poales</taxon>
        <taxon>Poaceae</taxon>
        <taxon>BOP clade</taxon>
        <taxon>Pooideae</taxon>
        <taxon>Triticodae</taxon>
        <taxon>Triticeae</taxon>
        <taxon>Triticinae</taxon>
        <taxon>Aegilops</taxon>
    </lineage>
</organism>
<name>A0A453ITY7_AEGTS</name>
<dbReference type="EnsemblPlants" id="AET4Gv20675800.2">
    <property type="protein sequence ID" value="AET4Gv20675800.2"/>
    <property type="gene ID" value="AET4Gv20675800"/>
</dbReference>
<feature type="region of interest" description="Disordered" evidence="1">
    <location>
        <begin position="278"/>
        <end position="361"/>
    </location>
</feature>
<feature type="compositionally biased region" description="Basic and acidic residues" evidence="1">
    <location>
        <begin position="526"/>
        <end position="569"/>
    </location>
</feature>
<dbReference type="AlphaFoldDB" id="A0A453ITY7"/>
<feature type="region of interest" description="Disordered" evidence="1">
    <location>
        <begin position="226"/>
        <end position="266"/>
    </location>
</feature>
<feature type="compositionally biased region" description="Acidic residues" evidence="1">
    <location>
        <begin position="386"/>
        <end position="395"/>
    </location>
</feature>
<feature type="compositionally biased region" description="Basic and acidic residues" evidence="1">
    <location>
        <begin position="305"/>
        <end position="316"/>
    </location>
</feature>